<name>A0A6P0DG96_RHILE</name>
<accession>A0A6P0DG96</accession>
<protein>
    <submittedName>
        <fullName evidence="1">Uncharacterized protein</fullName>
    </submittedName>
</protein>
<reference evidence="1 2" key="1">
    <citation type="submission" date="2020-01" db="EMBL/GenBank/DDBJ databases">
        <title>Rhizobium genotypes associated with high levels of biological nitrogen fixation by grain legumes in a temperate-maritime cropping system.</title>
        <authorList>
            <person name="Maluk M."/>
            <person name="Francesc Ferrando Molina F."/>
            <person name="Lopez Del Egido L."/>
            <person name="Lafos M."/>
            <person name="Langarica-Fuentes A."/>
            <person name="Gebre Yohannes G."/>
            <person name="Young M.W."/>
            <person name="Martin P."/>
            <person name="Gantlett R."/>
            <person name="Kenicer G."/>
            <person name="Hawes C."/>
            <person name="Begg G.S."/>
            <person name="Quilliam R.S."/>
            <person name="Squire G.R."/>
            <person name="Poole P.S."/>
            <person name="Young P.W."/>
            <person name="Iannetta P.M."/>
            <person name="James E.K."/>
        </authorList>
    </citation>
    <scope>NUCLEOTIDE SEQUENCE [LARGE SCALE GENOMIC DNA]</scope>
    <source>
        <strain evidence="1 2">JHI944</strain>
    </source>
</reference>
<evidence type="ECO:0000313" key="1">
    <source>
        <dbReference type="EMBL" id="NEK50835.1"/>
    </source>
</evidence>
<dbReference type="AlphaFoldDB" id="A0A6P0DG96"/>
<evidence type="ECO:0000313" key="2">
    <source>
        <dbReference type="Proteomes" id="UP000471409"/>
    </source>
</evidence>
<gene>
    <name evidence="1" type="ORF">GUK36_15505</name>
</gene>
<dbReference type="Proteomes" id="UP000471409">
    <property type="component" value="Unassembled WGS sequence"/>
</dbReference>
<proteinExistence type="predicted"/>
<comment type="caution">
    <text evidence="1">The sequence shown here is derived from an EMBL/GenBank/DDBJ whole genome shotgun (WGS) entry which is preliminary data.</text>
</comment>
<dbReference type="EMBL" id="WXXP01000006">
    <property type="protein sequence ID" value="NEK50835.1"/>
    <property type="molecule type" value="Genomic_DNA"/>
</dbReference>
<dbReference type="RefSeq" id="WP_162804576.1">
    <property type="nucleotide sequence ID" value="NZ_WXXP01000006.1"/>
</dbReference>
<organism evidence="1 2">
    <name type="scientific">Rhizobium leguminosarum</name>
    <dbReference type="NCBI Taxonomy" id="384"/>
    <lineage>
        <taxon>Bacteria</taxon>
        <taxon>Pseudomonadati</taxon>
        <taxon>Pseudomonadota</taxon>
        <taxon>Alphaproteobacteria</taxon>
        <taxon>Hyphomicrobiales</taxon>
        <taxon>Rhizobiaceae</taxon>
        <taxon>Rhizobium/Agrobacterium group</taxon>
        <taxon>Rhizobium</taxon>
    </lineage>
</organism>
<sequence>MQSELKRMEALRYEANQILAEGVTKRYPLLLSVLAVRLMFRKDGVPAPDDVLAFASAGKINMSVVDDWESPWGC</sequence>